<keyword evidence="4 6" id="KW-0687">Ribonucleoprotein</keyword>
<name>A0A069RD64_PEPLI</name>
<dbReference type="OrthoDB" id="9803541at2"/>
<dbReference type="HAMAP" id="MF_00402">
    <property type="entry name" value="Ribosomal_bL19"/>
    <property type="match status" value="1"/>
</dbReference>
<dbReference type="InterPro" id="IPR008991">
    <property type="entry name" value="Translation_prot_SH3-like_sf"/>
</dbReference>
<dbReference type="STRING" id="1121324.CLIT_23c04280"/>
<reference evidence="8 9" key="1">
    <citation type="submission" date="2014-03" db="EMBL/GenBank/DDBJ databases">
        <title>Genome sequence of Clostridium litorale W6, DSM 5388.</title>
        <authorList>
            <person name="Poehlein A."/>
            <person name="Jagirdar A."/>
            <person name="Khonsari B."/>
            <person name="Chibani C.M."/>
            <person name="Gutierrez Gutierrez D.A."/>
            <person name="Davydova E."/>
            <person name="Alghaithi H.S."/>
            <person name="Nair K.P."/>
            <person name="Dhamotharan K."/>
            <person name="Chandran L."/>
            <person name="G W."/>
            <person name="Daniel R."/>
        </authorList>
    </citation>
    <scope>NUCLEOTIDE SEQUENCE [LARGE SCALE GENOMIC DNA]</scope>
    <source>
        <strain evidence="8 9">W6</strain>
    </source>
</reference>
<dbReference type="EMBL" id="JJMM01000026">
    <property type="protein sequence ID" value="KDR94155.1"/>
    <property type="molecule type" value="Genomic_DNA"/>
</dbReference>
<dbReference type="eggNOG" id="COG0335">
    <property type="taxonomic scope" value="Bacteria"/>
</dbReference>
<dbReference type="Gene3D" id="2.30.30.790">
    <property type="match status" value="1"/>
</dbReference>
<dbReference type="GO" id="GO:0003735">
    <property type="term" value="F:structural constituent of ribosome"/>
    <property type="evidence" value="ECO:0007669"/>
    <property type="project" value="InterPro"/>
</dbReference>
<keyword evidence="3 6" id="KW-0689">Ribosomal protein</keyword>
<comment type="function">
    <text evidence="1 6 7">This protein is located at the 30S-50S ribosomal subunit interface and may play a role in the structure and function of the aminoacyl-tRNA binding site.</text>
</comment>
<dbReference type="GO" id="GO:0022625">
    <property type="term" value="C:cytosolic large ribosomal subunit"/>
    <property type="evidence" value="ECO:0007669"/>
    <property type="project" value="TreeGrafter"/>
</dbReference>
<dbReference type="Proteomes" id="UP000027946">
    <property type="component" value="Unassembled WGS sequence"/>
</dbReference>
<organism evidence="8 9">
    <name type="scientific">Peptoclostridium litorale DSM 5388</name>
    <dbReference type="NCBI Taxonomy" id="1121324"/>
    <lineage>
        <taxon>Bacteria</taxon>
        <taxon>Bacillati</taxon>
        <taxon>Bacillota</taxon>
        <taxon>Clostridia</taxon>
        <taxon>Peptostreptococcales</taxon>
        <taxon>Peptoclostridiaceae</taxon>
        <taxon>Peptoclostridium</taxon>
    </lineage>
</organism>
<protein>
    <recommendedName>
        <fullName evidence="5 6">Large ribosomal subunit protein bL19</fullName>
    </recommendedName>
</protein>
<evidence type="ECO:0000256" key="6">
    <source>
        <dbReference type="HAMAP-Rule" id="MF_00402"/>
    </source>
</evidence>
<dbReference type="GO" id="GO:0006412">
    <property type="term" value="P:translation"/>
    <property type="evidence" value="ECO:0007669"/>
    <property type="project" value="UniProtKB-UniRule"/>
</dbReference>
<dbReference type="AlphaFoldDB" id="A0A069RD64"/>
<evidence type="ECO:0000313" key="9">
    <source>
        <dbReference type="Proteomes" id="UP000027946"/>
    </source>
</evidence>
<dbReference type="NCBIfam" id="TIGR01024">
    <property type="entry name" value="rplS_bact"/>
    <property type="match status" value="1"/>
</dbReference>
<dbReference type="PANTHER" id="PTHR15680">
    <property type="entry name" value="RIBOSOMAL PROTEIN L19"/>
    <property type="match status" value="1"/>
</dbReference>
<gene>
    <name evidence="6 8" type="primary">rplS</name>
    <name evidence="8" type="ORF">CLIT_23c04280</name>
</gene>
<dbReference type="InterPro" id="IPR038657">
    <property type="entry name" value="Ribosomal_bL19_sf"/>
</dbReference>
<dbReference type="Pfam" id="PF01245">
    <property type="entry name" value="Ribosomal_L19"/>
    <property type="match status" value="1"/>
</dbReference>
<dbReference type="FunFam" id="2.30.30.790:FF:000001">
    <property type="entry name" value="50S ribosomal protein L19"/>
    <property type="match status" value="1"/>
</dbReference>
<dbReference type="PRINTS" id="PR00061">
    <property type="entry name" value="RIBOSOMALL19"/>
</dbReference>
<dbReference type="SUPFAM" id="SSF50104">
    <property type="entry name" value="Translation proteins SH3-like domain"/>
    <property type="match status" value="1"/>
</dbReference>
<comment type="caution">
    <text evidence="8">The sequence shown here is derived from an EMBL/GenBank/DDBJ whole genome shotgun (WGS) entry which is preliminary data.</text>
</comment>
<evidence type="ECO:0000256" key="2">
    <source>
        <dbReference type="ARBA" id="ARBA00005781"/>
    </source>
</evidence>
<evidence type="ECO:0000256" key="5">
    <source>
        <dbReference type="ARBA" id="ARBA00035171"/>
    </source>
</evidence>
<evidence type="ECO:0000313" key="8">
    <source>
        <dbReference type="EMBL" id="KDR94155.1"/>
    </source>
</evidence>
<dbReference type="RefSeq" id="WP_038268096.1">
    <property type="nucleotide sequence ID" value="NZ_FSRH01000003.1"/>
</dbReference>
<evidence type="ECO:0000256" key="7">
    <source>
        <dbReference type="RuleBase" id="RU000559"/>
    </source>
</evidence>
<accession>A0A069RD64</accession>
<evidence type="ECO:0000256" key="1">
    <source>
        <dbReference type="ARBA" id="ARBA00002349"/>
    </source>
</evidence>
<dbReference type="PANTHER" id="PTHR15680:SF9">
    <property type="entry name" value="LARGE RIBOSOMAL SUBUNIT PROTEIN BL19M"/>
    <property type="match status" value="1"/>
</dbReference>
<sequence>MDIIRSIEKEQLKSDLPVFSAGDTVKVHIKVTEGKRERIQIFEGVVIKRQGGGNRETFTVRKISFGVGVEKIFPVHSPVIEKIEVTRRGRVRRAKINYLRDRVGKAAKVKPAK</sequence>
<dbReference type="PIRSF" id="PIRSF002191">
    <property type="entry name" value="Ribosomal_L19"/>
    <property type="match status" value="1"/>
</dbReference>
<comment type="similarity">
    <text evidence="2 6 7">Belongs to the bacterial ribosomal protein bL19 family.</text>
</comment>
<dbReference type="InterPro" id="IPR001857">
    <property type="entry name" value="Ribosomal_bL19"/>
</dbReference>
<evidence type="ECO:0000256" key="3">
    <source>
        <dbReference type="ARBA" id="ARBA00022980"/>
    </source>
</evidence>
<evidence type="ECO:0000256" key="4">
    <source>
        <dbReference type="ARBA" id="ARBA00023274"/>
    </source>
</evidence>
<proteinExistence type="inferred from homology"/>
<keyword evidence="9" id="KW-1185">Reference proteome</keyword>